<sequence>MVGPMSSKSIAMDRHSYVRVGRLSARATVFFLSTSESTLHLFSTTLYRIWFPTLNGCQGQHYRCSSPELENDFHSISGLLTYRAAKYRATLGCITIQNSDAAMASLPAKTSTTKLR</sequence>
<accession>A0A4P7N000</accession>
<organism evidence="1 2">
    <name type="scientific">Pyricularia oryzae</name>
    <name type="common">Rice blast fungus</name>
    <name type="synonym">Magnaporthe oryzae</name>
    <dbReference type="NCBI Taxonomy" id="318829"/>
    <lineage>
        <taxon>Eukaryota</taxon>
        <taxon>Fungi</taxon>
        <taxon>Dikarya</taxon>
        <taxon>Ascomycota</taxon>
        <taxon>Pezizomycotina</taxon>
        <taxon>Sordariomycetes</taxon>
        <taxon>Sordariomycetidae</taxon>
        <taxon>Magnaporthales</taxon>
        <taxon>Pyriculariaceae</taxon>
        <taxon>Pyricularia</taxon>
    </lineage>
</organism>
<dbReference type="EMBL" id="CP034205">
    <property type="protein sequence ID" value="QBZ55539.1"/>
    <property type="molecule type" value="Genomic_DNA"/>
</dbReference>
<name>A0A4P7N000_PYROR</name>
<proteinExistence type="predicted"/>
<reference evidence="1 2" key="1">
    <citation type="journal article" date="2019" name="Mol. Biol. Evol.">
        <title>Blast fungal genomes show frequent chromosomal changes, gene gains and losses, and effector gene turnover.</title>
        <authorList>
            <person name="Gomez Luciano L.B."/>
            <person name="Jason Tsai I."/>
            <person name="Chuma I."/>
            <person name="Tosa Y."/>
            <person name="Chen Y.H."/>
            <person name="Li J.Y."/>
            <person name="Li M.Y."/>
            <person name="Jade Lu M.Y."/>
            <person name="Nakayashiki H."/>
            <person name="Li W.H."/>
        </authorList>
    </citation>
    <scope>NUCLEOTIDE SEQUENCE [LARGE SCALE GENOMIC DNA]</scope>
    <source>
        <strain evidence="1">MZ5-1-6</strain>
    </source>
</reference>
<dbReference type="Proteomes" id="UP000294847">
    <property type="component" value="Chromosome 2"/>
</dbReference>
<dbReference type="AlphaFoldDB" id="A0A4P7N000"/>
<evidence type="ECO:0000313" key="1">
    <source>
        <dbReference type="EMBL" id="QBZ55539.1"/>
    </source>
</evidence>
<protein>
    <submittedName>
        <fullName evidence="1">Uncharacterized protein</fullName>
    </submittedName>
</protein>
<gene>
    <name evidence="1" type="ORF">PoMZ_00438</name>
</gene>
<evidence type="ECO:0000313" key="2">
    <source>
        <dbReference type="Proteomes" id="UP000294847"/>
    </source>
</evidence>